<organism evidence="5 6">
    <name type="scientific">Lacticaseibacillus saniviri JCM 17471 = DSM 24301</name>
    <dbReference type="NCBI Taxonomy" id="1293598"/>
    <lineage>
        <taxon>Bacteria</taxon>
        <taxon>Bacillati</taxon>
        <taxon>Bacillota</taxon>
        <taxon>Bacilli</taxon>
        <taxon>Lactobacillales</taxon>
        <taxon>Lactobacillaceae</taxon>
        <taxon>Lacticaseibacillus</taxon>
    </lineage>
</organism>
<feature type="domain" description="WxL Interacting Protein host binding" evidence="4">
    <location>
        <begin position="159"/>
        <end position="285"/>
    </location>
</feature>
<reference evidence="5 6" key="1">
    <citation type="journal article" date="2015" name="Genome Announc.">
        <title>Expanding the biotechnology potential of lactobacilli through comparative genomics of 213 strains and associated genera.</title>
        <authorList>
            <person name="Sun Z."/>
            <person name="Harris H.M."/>
            <person name="McCann A."/>
            <person name="Guo C."/>
            <person name="Argimon S."/>
            <person name="Zhang W."/>
            <person name="Yang X."/>
            <person name="Jeffery I.B."/>
            <person name="Cooney J.C."/>
            <person name="Kagawa T.F."/>
            <person name="Liu W."/>
            <person name="Song Y."/>
            <person name="Salvetti E."/>
            <person name="Wrobel A."/>
            <person name="Rasinkangas P."/>
            <person name="Parkhill J."/>
            <person name="Rea M.C."/>
            <person name="O'Sullivan O."/>
            <person name="Ritari J."/>
            <person name="Douillard F.P."/>
            <person name="Paul Ross R."/>
            <person name="Yang R."/>
            <person name="Briner A.E."/>
            <person name="Felis G.E."/>
            <person name="de Vos W.M."/>
            <person name="Barrangou R."/>
            <person name="Klaenhammer T.R."/>
            <person name="Caufield P.W."/>
            <person name="Cui Y."/>
            <person name="Zhang H."/>
            <person name="O'Toole P.W."/>
        </authorList>
    </citation>
    <scope>NUCLEOTIDE SEQUENCE [LARGE SCALE GENOMIC DNA]</scope>
    <source>
        <strain evidence="5 6">DSM 24301</strain>
    </source>
</reference>
<dbReference type="InterPro" id="IPR021759">
    <property type="entry name" value="WxLIP_HBD"/>
</dbReference>
<feature type="chain" id="PRO_5006420808" evidence="2">
    <location>
        <begin position="25"/>
        <end position="329"/>
    </location>
</feature>
<feature type="transmembrane region" description="Helical" evidence="1">
    <location>
        <begin position="300"/>
        <end position="322"/>
    </location>
</feature>
<evidence type="ECO:0000256" key="1">
    <source>
        <dbReference type="SAM" id="Phobius"/>
    </source>
</evidence>
<evidence type="ECO:0000259" key="4">
    <source>
        <dbReference type="Pfam" id="PF11797"/>
    </source>
</evidence>
<evidence type="ECO:0000256" key="2">
    <source>
        <dbReference type="SAM" id="SignalP"/>
    </source>
</evidence>
<dbReference type="EMBL" id="JQCE01000027">
    <property type="protein sequence ID" value="KRO16899.1"/>
    <property type="molecule type" value="Genomic_DNA"/>
</dbReference>
<dbReference type="OrthoDB" id="2365961at2"/>
<proteinExistence type="predicted"/>
<protein>
    <submittedName>
        <fullName evidence="5">Cell surface protein</fullName>
    </submittedName>
</protein>
<keyword evidence="2" id="KW-0732">Signal</keyword>
<evidence type="ECO:0000313" key="6">
    <source>
        <dbReference type="Proteomes" id="UP000050969"/>
    </source>
</evidence>
<feature type="signal peptide" evidence="2">
    <location>
        <begin position="1"/>
        <end position="24"/>
    </location>
</feature>
<gene>
    <name evidence="5" type="ORF">IV56_GL000586</name>
</gene>
<comment type="caution">
    <text evidence="5">The sequence shown here is derived from an EMBL/GenBank/DDBJ whole genome shotgun (WGS) entry which is preliminary data.</text>
</comment>
<name>A0A0R2MZ42_9LACO</name>
<feature type="domain" description="WxL Interacting Protein peptidoglycan binding" evidence="3">
    <location>
        <begin position="29"/>
        <end position="145"/>
    </location>
</feature>
<dbReference type="InterPro" id="IPR010317">
    <property type="entry name" value="WxLIP_PGBD"/>
</dbReference>
<evidence type="ECO:0000259" key="3">
    <source>
        <dbReference type="Pfam" id="PF06030"/>
    </source>
</evidence>
<dbReference type="Proteomes" id="UP000050969">
    <property type="component" value="Unassembled WGS sequence"/>
</dbReference>
<evidence type="ECO:0000313" key="5">
    <source>
        <dbReference type="EMBL" id="KRO16899.1"/>
    </source>
</evidence>
<dbReference type="AlphaFoldDB" id="A0A0R2MZ42"/>
<dbReference type="STRING" id="1293598.IV56_GL000586"/>
<keyword evidence="1" id="KW-0812">Transmembrane</keyword>
<dbReference type="Pfam" id="PF11797">
    <property type="entry name" value="WxLIP_HBD"/>
    <property type="match status" value="1"/>
</dbReference>
<dbReference type="PATRIC" id="fig|1293598.4.peg.628"/>
<keyword evidence="1" id="KW-1133">Transmembrane helix</keyword>
<dbReference type="Pfam" id="PF06030">
    <property type="entry name" value="WxLIP_PGBD"/>
    <property type="match status" value="1"/>
</dbReference>
<accession>A0A0R2MZ42</accession>
<keyword evidence="6" id="KW-1185">Reference proteome</keyword>
<dbReference type="RefSeq" id="WP_054777148.1">
    <property type="nucleotide sequence ID" value="NZ_BBBX01000008.1"/>
</dbReference>
<sequence length="329" mass="35880">MKKLALLFSLLAGFLFLPQVTTHAAGAGFTAAPIMPSNQNPKQTGYFDIEPKAGSTQTLSLRLQNTSNTNQHVTVTPTDSFSQDNGVIGYTPNTNVHPTDAPVLSKMTTKAQSITLKPKATQDVHFKVTIPKSGFTGRILGAFYVLGDVQKNADSQSAGFSLQNRFAMVIGVQLRSKTSSKPNLALNNATVKTVDGKVNFVANIDNLQSDYFKDLKLDVTVKSKKHTYKRNVTKYGMAPNSRLSFLIPTNVSNLPAGTYRMNVTATTQKKTWHFMRDITVKNGEVTHSKVVKAVTKPNSFPTALAVVIGLIVVVLAGGGWWLSQRRKQH</sequence>
<keyword evidence="1" id="KW-0472">Membrane</keyword>